<name>F3QT53_9BACT</name>
<evidence type="ECO:0000313" key="2">
    <source>
        <dbReference type="Proteomes" id="UP000005546"/>
    </source>
</evidence>
<proteinExistence type="predicted"/>
<evidence type="ECO:0000313" key="1">
    <source>
        <dbReference type="EMBL" id="EGG54874.1"/>
    </source>
</evidence>
<dbReference type="STRING" id="762982.HMPREF9442_01370"/>
<dbReference type="AlphaFoldDB" id="F3QT53"/>
<keyword evidence="2" id="KW-1185">Reference proteome</keyword>
<accession>F3QT53</accession>
<dbReference type="EMBL" id="AFBR01000035">
    <property type="protein sequence ID" value="EGG54874.1"/>
    <property type="molecule type" value="Genomic_DNA"/>
</dbReference>
<organism evidence="1 2">
    <name type="scientific">Paraprevotella xylaniphila YIT 11841</name>
    <dbReference type="NCBI Taxonomy" id="762982"/>
    <lineage>
        <taxon>Bacteria</taxon>
        <taxon>Pseudomonadati</taxon>
        <taxon>Bacteroidota</taxon>
        <taxon>Bacteroidia</taxon>
        <taxon>Bacteroidales</taxon>
        <taxon>Prevotellaceae</taxon>
        <taxon>Paraprevotella</taxon>
    </lineage>
</organism>
<sequence>MYFRFIYSPFFILCTKSRHIFPYGKAQRKNIFIYLRKTC</sequence>
<comment type="caution">
    <text evidence="1">The sequence shown here is derived from an EMBL/GenBank/DDBJ whole genome shotgun (WGS) entry which is preliminary data.</text>
</comment>
<dbReference type="HOGENOM" id="CLU_3314145_0_0_10"/>
<reference evidence="1 2" key="1">
    <citation type="submission" date="2011-02" db="EMBL/GenBank/DDBJ databases">
        <authorList>
            <person name="Weinstock G."/>
            <person name="Sodergren E."/>
            <person name="Clifton S."/>
            <person name="Fulton L."/>
            <person name="Fulton B."/>
            <person name="Courtney L."/>
            <person name="Fronick C."/>
            <person name="Harrison M."/>
            <person name="Strong C."/>
            <person name="Farmer C."/>
            <person name="Delahaunty K."/>
            <person name="Markovic C."/>
            <person name="Hall O."/>
            <person name="Minx P."/>
            <person name="Tomlinson C."/>
            <person name="Mitreva M."/>
            <person name="Hou S."/>
            <person name="Chen J."/>
            <person name="Wollam A."/>
            <person name="Pepin K.H."/>
            <person name="Johnson M."/>
            <person name="Bhonagiri V."/>
            <person name="Zhang X."/>
            <person name="Suruliraj S."/>
            <person name="Warren W."/>
            <person name="Chinwalla A."/>
            <person name="Mardis E.R."/>
            <person name="Wilson R.K."/>
        </authorList>
    </citation>
    <scope>NUCLEOTIDE SEQUENCE [LARGE SCALE GENOMIC DNA]</scope>
    <source>
        <strain evidence="1 2">YIT 11841</strain>
    </source>
</reference>
<dbReference type="Proteomes" id="UP000005546">
    <property type="component" value="Unassembled WGS sequence"/>
</dbReference>
<gene>
    <name evidence="1" type="ORF">HMPREF9442_01370</name>
</gene>
<protein>
    <submittedName>
        <fullName evidence="1">Uncharacterized protein</fullName>
    </submittedName>
</protein>